<feature type="transmembrane region" description="Helical" evidence="1">
    <location>
        <begin position="153"/>
        <end position="177"/>
    </location>
</feature>
<dbReference type="PANTHER" id="PTHR38457:SF1">
    <property type="entry name" value="REGULATOR ABRB-RELATED"/>
    <property type="match status" value="1"/>
</dbReference>
<dbReference type="NCBIfam" id="TIGR03082">
    <property type="entry name" value="Gneg_AbrB_dup"/>
    <property type="match status" value="2"/>
</dbReference>
<feature type="transmembrane region" description="Helical" evidence="1">
    <location>
        <begin position="239"/>
        <end position="258"/>
    </location>
</feature>
<protein>
    <submittedName>
        <fullName evidence="2">AbrB protein</fullName>
    </submittedName>
</protein>
<organism evidence="2 3">
    <name type="scientific">Frigidibacter mobilis</name>
    <dbReference type="NCBI Taxonomy" id="1335048"/>
    <lineage>
        <taxon>Bacteria</taxon>
        <taxon>Pseudomonadati</taxon>
        <taxon>Pseudomonadota</taxon>
        <taxon>Alphaproteobacteria</taxon>
        <taxon>Rhodobacterales</taxon>
        <taxon>Paracoccaceae</taxon>
        <taxon>Frigidibacter</taxon>
    </lineage>
</organism>
<proteinExistence type="predicted"/>
<dbReference type="EMBL" id="CP012661">
    <property type="protein sequence ID" value="AMY70465.1"/>
    <property type="molecule type" value="Genomic_DNA"/>
</dbReference>
<dbReference type="GO" id="GO:0010468">
    <property type="term" value="P:regulation of gene expression"/>
    <property type="evidence" value="ECO:0007669"/>
    <property type="project" value="InterPro"/>
</dbReference>
<dbReference type="KEGG" id="daa:AKL17_3233"/>
<keyword evidence="1" id="KW-1133">Transmembrane helix</keyword>
<sequence length="365" mass="37494">MSGVHSSGLGRWPQAVQWLLLFGGGIAIARAMEIAHLPAALLLGPLVWGAALAMRGTSVRIGRLPHLFGQAIAGTLIANSLDPQVLTRTLELWPVVLLFVVLTLVLACAVGLGAAKVSRLDREVTVWGFLPGMAGTMIALAHERGIDSRMVAFIQILRLLMVIGAMVAVGAVLVGPAVPHGAGAAPPDLVSTLSVLALSALGIGVALVLPMVPAGASLVPLFIGGALCVNGINLASPHWLIALGYLMLGAHVGLRFTPEMIRIGARALPMLALAVVVLLLLCGATGALLSVVAGVDLMSAMLATVPGSIDSIALIALSTGSDISFIMTLQTVRLFAVVLLGPPLARGILHLARRLSPEPGRNSAE</sequence>
<feature type="transmembrane region" description="Helical" evidence="1">
    <location>
        <begin position="270"/>
        <end position="303"/>
    </location>
</feature>
<evidence type="ECO:0000313" key="3">
    <source>
        <dbReference type="Proteomes" id="UP000076128"/>
    </source>
</evidence>
<evidence type="ECO:0000256" key="1">
    <source>
        <dbReference type="SAM" id="Phobius"/>
    </source>
</evidence>
<keyword evidence="1" id="KW-0472">Membrane</keyword>
<feature type="transmembrane region" description="Helical" evidence="1">
    <location>
        <begin position="124"/>
        <end position="141"/>
    </location>
</feature>
<feature type="transmembrane region" description="Helical" evidence="1">
    <location>
        <begin position="35"/>
        <end position="54"/>
    </location>
</feature>
<dbReference type="PANTHER" id="PTHR38457">
    <property type="entry name" value="REGULATOR ABRB-RELATED"/>
    <property type="match status" value="1"/>
</dbReference>
<dbReference type="GO" id="GO:0016020">
    <property type="term" value="C:membrane"/>
    <property type="evidence" value="ECO:0007669"/>
    <property type="project" value="InterPro"/>
</dbReference>
<dbReference type="AlphaFoldDB" id="A0A159Z5F4"/>
<dbReference type="OrthoDB" id="9809910at2"/>
<feature type="transmembrane region" description="Helical" evidence="1">
    <location>
        <begin position="12"/>
        <end position="29"/>
    </location>
</feature>
<dbReference type="InterPro" id="IPR007820">
    <property type="entry name" value="AbrB_fam"/>
</dbReference>
<keyword evidence="3" id="KW-1185">Reference proteome</keyword>
<feature type="transmembrane region" description="Helical" evidence="1">
    <location>
        <begin position="92"/>
        <end position="112"/>
    </location>
</feature>
<dbReference type="STRING" id="1335048.AKL17_3233"/>
<dbReference type="Proteomes" id="UP000076128">
    <property type="component" value="Chromosome"/>
</dbReference>
<feature type="transmembrane region" description="Helical" evidence="1">
    <location>
        <begin position="189"/>
        <end position="209"/>
    </location>
</feature>
<feature type="transmembrane region" description="Helical" evidence="1">
    <location>
        <begin position="323"/>
        <end position="345"/>
    </location>
</feature>
<accession>A0A159Z5F4</accession>
<reference evidence="2 3" key="1">
    <citation type="submission" date="2015-09" db="EMBL/GenBank/DDBJ databases">
        <title>Complete genome sequence of Defluviimonas alba cai42t isolated from an oilfield in Xinjiang.</title>
        <authorList>
            <person name="Geng S."/>
            <person name="Pan X."/>
            <person name="Wu X."/>
        </authorList>
    </citation>
    <scope>NUCLEOTIDE SEQUENCE [LARGE SCALE GENOMIC DNA]</scope>
    <source>
        <strain evidence="3">cai42</strain>
    </source>
</reference>
<dbReference type="RefSeq" id="WP_066815071.1">
    <property type="nucleotide sequence ID" value="NZ_CP012661.1"/>
</dbReference>
<dbReference type="InterPro" id="IPR017516">
    <property type="entry name" value="AbrB_dup"/>
</dbReference>
<dbReference type="PATRIC" id="fig|1335048.3.peg.3360"/>
<gene>
    <name evidence="2" type="ORF">AKL17_3233</name>
</gene>
<name>A0A159Z5F4_9RHOB</name>
<dbReference type="PIRSF" id="PIRSF038991">
    <property type="entry name" value="Protein_AbrB"/>
    <property type="match status" value="1"/>
</dbReference>
<keyword evidence="1" id="KW-0812">Transmembrane</keyword>
<evidence type="ECO:0000313" key="2">
    <source>
        <dbReference type="EMBL" id="AMY70465.1"/>
    </source>
</evidence>
<dbReference type="Pfam" id="PF05145">
    <property type="entry name" value="AbrB"/>
    <property type="match status" value="1"/>
</dbReference>